<reference evidence="3 4" key="1">
    <citation type="submission" date="2017-05" db="EMBL/GenBank/DDBJ databases">
        <title>Vagococcus spp. assemblies.</title>
        <authorList>
            <person name="Gulvik C.A."/>
        </authorList>
    </citation>
    <scope>NUCLEOTIDE SEQUENCE [LARGE SCALE GENOMIC DNA]</scope>
    <source>
        <strain evidence="3 4">LMG 24798</strain>
    </source>
</reference>
<keyword evidence="4" id="KW-1185">Reference proteome</keyword>
<dbReference type="InterPro" id="IPR001296">
    <property type="entry name" value="Glyco_trans_1"/>
</dbReference>
<dbReference type="EMBL" id="NGKC01000006">
    <property type="protein sequence ID" value="RSU12045.1"/>
    <property type="molecule type" value="Genomic_DNA"/>
</dbReference>
<evidence type="ECO:0000313" key="3">
    <source>
        <dbReference type="EMBL" id="RSU12045.1"/>
    </source>
</evidence>
<dbReference type="Gene3D" id="3.40.50.2000">
    <property type="entry name" value="Glycogen Phosphorylase B"/>
    <property type="match status" value="2"/>
</dbReference>
<gene>
    <name evidence="3" type="ORF">CBF27_06360</name>
</gene>
<organism evidence="3 4">
    <name type="scientific">Vagococcus acidifermentans</name>
    <dbReference type="NCBI Taxonomy" id="564710"/>
    <lineage>
        <taxon>Bacteria</taxon>
        <taxon>Bacillati</taxon>
        <taxon>Bacillota</taxon>
        <taxon>Bacilli</taxon>
        <taxon>Lactobacillales</taxon>
        <taxon>Enterococcaceae</taxon>
        <taxon>Vagococcus</taxon>
    </lineage>
</organism>
<name>A0A430AVG7_9ENTE</name>
<dbReference type="Pfam" id="PF00534">
    <property type="entry name" value="Glycos_transf_1"/>
    <property type="match status" value="1"/>
</dbReference>
<dbReference type="OrthoDB" id="9802525at2"/>
<dbReference type="Pfam" id="PF13439">
    <property type="entry name" value="Glyco_transf_4"/>
    <property type="match status" value="1"/>
</dbReference>
<comment type="caution">
    <text evidence="3">The sequence shown here is derived from an EMBL/GenBank/DDBJ whole genome shotgun (WGS) entry which is preliminary data.</text>
</comment>
<dbReference type="InterPro" id="IPR028098">
    <property type="entry name" value="Glyco_trans_4-like_N"/>
</dbReference>
<dbReference type="GO" id="GO:0016757">
    <property type="term" value="F:glycosyltransferase activity"/>
    <property type="evidence" value="ECO:0007669"/>
    <property type="project" value="InterPro"/>
</dbReference>
<dbReference type="PANTHER" id="PTHR45947">
    <property type="entry name" value="SULFOQUINOVOSYL TRANSFERASE SQD2"/>
    <property type="match status" value="1"/>
</dbReference>
<dbReference type="AlphaFoldDB" id="A0A430AVG7"/>
<dbReference type="InterPro" id="IPR050194">
    <property type="entry name" value="Glycosyltransferase_grp1"/>
</dbReference>
<keyword evidence="3" id="KW-0808">Transferase</keyword>
<sequence length="349" mass="40270">MIKINMFSSADKVKGQGVGSAYLELIAMLKRKFPDSFDIAINSYSKADISHYHTVDPWFYLSTFSRKKRGKTVGYVHFLPETLEGSIELFSPFQKVFNWYVVSFYKRMDELVVVNPSFISKLEGIGISKDKVTYIPNFVSTEVFHEEPEEKRMALRQKLGYDEKDFVVLGAGQIQQRKGIDDFIQLAEENPDISFVWAGGFSFGKITDGYDRYKKVYDNPPKNLTFTGIIERHVLADLYNAADVFLLPSYNELFPMSILEGFNCGTPVMLRNLELYEAIIKDYYLGTDDVTDMSRALNRLYRQREELEVYRRKSREAAAFYSEENVASLWAAYYNRLLLSESSVVSQKT</sequence>
<proteinExistence type="predicted"/>
<feature type="domain" description="Glycosyl transferase family 1" evidence="1">
    <location>
        <begin position="154"/>
        <end position="316"/>
    </location>
</feature>
<protein>
    <submittedName>
        <fullName evidence="3">Glycosyltransferase</fullName>
    </submittedName>
</protein>
<dbReference type="RefSeq" id="WP_126813491.1">
    <property type="nucleotide sequence ID" value="NZ_NGKC01000006.1"/>
</dbReference>
<dbReference type="Proteomes" id="UP000286773">
    <property type="component" value="Unassembled WGS sequence"/>
</dbReference>
<feature type="domain" description="Glycosyltransferase subfamily 4-like N-terminal" evidence="2">
    <location>
        <begin position="46"/>
        <end position="142"/>
    </location>
</feature>
<accession>A0A430AVG7</accession>
<dbReference type="PANTHER" id="PTHR45947:SF3">
    <property type="entry name" value="SULFOQUINOVOSYL TRANSFERASE SQD2"/>
    <property type="match status" value="1"/>
</dbReference>
<evidence type="ECO:0000259" key="1">
    <source>
        <dbReference type="Pfam" id="PF00534"/>
    </source>
</evidence>
<dbReference type="SUPFAM" id="SSF53756">
    <property type="entry name" value="UDP-Glycosyltransferase/glycogen phosphorylase"/>
    <property type="match status" value="1"/>
</dbReference>
<dbReference type="CDD" id="cd03801">
    <property type="entry name" value="GT4_PimA-like"/>
    <property type="match status" value="1"/>
</dbReference>
<evidence type="ECO:0000259" key="2">
    <source>
        <dbReference type="Pfam" id="PF13439"/>
    </source>
</evidence>
<evidence type="ECO:0000313" key="4">
    <source>
        <dbReference type="Proteomes" id="UP000286773"/>
    </source>
</evidence>